<keyword evidence="2" id="KW-1185">Reference proteome</keyword>
<sequence length="61" mass="6814">MSSESSPIFTGQRLWNGAIVTPQLAETYNRLQDRIESFRAEGRNVPVELVNGSHKIIAEAQ</sequence>
<organism evidence="1 2">
    <name type="scientific">Cohaesibacter celericrescens</name>
    <dbReference type="NCBI Taxonomy" id="2067669"/>
    <lineage>
        <taxon>Bacteria</taxon>
        <taxon>Pseudomonadati</taxon>
        <taxon>Pseudomonadota</taxon>
        <taxon>Alphaproteobacteria</taxon>
        <taxon>Hyphomicrobiales</taxon>
        <taxon>Cohaesibacteraceae</taxon>
    </lineage>
</organism>
<comment type="caution">
    <text evidence="1">The sequence shown here is derived from an EMBL/GenBank/DDBJ whole genome shotgun (WGS) entry which is preliminary data.</text>
</comment>
<dbReference type="EMBL" id="PKUQ01000025">
    <property type="protein sequence ID" value="PLW76585.1"/>
    <property type="molecule type" value="Genomic_DNA"/>
</dbReference>
<dbReference type="AlphaFoldDB" id="A0A2N5XQ35"/>
<dbReference type="Proteomes" id="UP000234881">
    <property type="component" value="Unassembled WGS sequence"/>
</dbReference>
<evidence type="ECO:0000313" key="2">
    <source>
        <dbReference type="Proteomes" id="UP000234881"/>
    </source>
</evidence>
<accession>A0A2N5XQ35</accession>
<name>A0A2N5XQ35_9HYPH</name>
<reference evidence="1 2" key="1">
    <citation type="submission" date="2018-01" db="EMBL/GenBank/DDBJ databases">
        <title>The draft genome sequence of Cohaesibacter sp. H1304.</title>
        <authorList>
            <person name="Wang N.-N."/>
            <person name="Du Z.-J."/>
        </authorList>
    </citation>
    <scope>NUCLEOTIDE SEQUENCE [LARGE SCALE GENOMIC DNA]</scope>
    <source>
        <strain evidence="1 2">H1304</strain>
    </source>
</reference>
<protein>
    <submittedName>
        <fullName evidence="1">Uncharacterized protein</fullName>
    </submittedName>
</protein>
<proteinExistence type="predicted"/>
<gene>
    <name evidence="1" type="ORF">C0081_13840</name>
</gene>
<evidence type="ECO:0000313" key="1">
    <source>
        <dbReference type="EMBL" id="PLW76585.1"/>
    </source>
</evidence>